<keyword evidence="5 10" id="KW-0067">ATP-binding</keyword>
<dbReference type="SUPFAM" id="SSF63418">
    <property type="entry name" value="MurE/MurF N-terminal domain"/>
    <property type="match status" value="1"/>
</dbReference>
<comment type="catalytic activity">
    <reaction evidence="10 11">
        <text>D-alanyl-D-alanine + UDP-N-acetyl-alpha-D-muramoyl-L-alanyl-gamma-D-glutamyl-meso-2,6-diaminopimelate + ATP = UDP-N-acetyl-alpha-D-muramoyl-L-alanyl-gamma-D-glutamyl-meso-2,6-diaminopimeloyl-D-alanyl-D-alanine + ADP + phosphate + H(+)</text>
        <dbReference type="Rhea" id="RHEA:28374"/>
        <dbReference type="ChEBI" id="CHEBI:15378"/>
        <dbReference type="ChEBI" id="CHEBI:30616"/>
        <dbReference type="ChEBI" id="CHEBI:43474"/>
        <dbReference type="ChEBI" id="CHEBI:57822"/>
        <dbReference type="ChEBI" id="CHEBI:61386"/>
        <dbReference type="ChEBI" id="CHEBI:83905"/>
        <dbReference type="ChEBI" id="CHEBI:456216"/>
        <dbReference type="EC" id="6.3.2.10"/>
    </reaction>
</comment>
<keyword evidence="2 10" id="KW-0436">Ligase</keyword>
<dbReference type="Pfam" id="PF08245">
    <property type="entry name" value="Mur_ligase_M"/>
    <property type="match status" value="1"/>
</dbReference>
<dbReference type="InterPro" id="IPR035911">
    <property type="entry name" value="MurE/MurF_N"/>
</dbReference>
<evidence type="ECO:0000256" key="10">
    <source>
        <dbReference type="HAMAP-Rule" id="MF_02019"/>
    </source>
</evidence>
<dbReference type="STRING" id="28034.BFX07_07800"/>
<evidence type="ECO:0000256" key="7">
    <source>
        <dbReference type="ARBA" id="ARBA00022984"/>
    </source>
</evidence>
<evidence type="ECO:0000259" key="14">
    <source>
        <dbReference type="Pfam" id="PF08245"/>
    </source>
</evidence>
<dbReference type="InterPro" id="IPR036565">
    <property type="entry name" value="Mur-like_cat_sf"/>
</dbReference>
<organism evidence="15 16">
    <name type="scientific">Sulfobacillus thermosulfidooxidans (strain DSM 9293 / VKM B-1269 / AT-1)</name>
    <dbReference type="NCBI Taxonomy" id="929705"/>
    <lineage>
        <taxon>Bacteria</taxon>
        <taxon>Bacillati</taxon>
        <taxon>Bacillota</taxon>
        <taxon>Clostridia</taxon>
        <taxon>Eubacteriales</taxon>
        <taxon>Clostridiales Family XVII. Incertae Sedis</taxon>
        <taxon>Sulfobacillus</taxon>
    </lineage>
</organism>
<evidence type="ECO:0000256" key="5">
    <source>
        <dbReference type="ARBA" id="ARBA00022840"/>
    </source>
</evidence>
<keyword evidence="3 10" id="KW-0132">Cell division</keyword>
<dbReference type="Gene3D" id="3.40.1190.10">
    <property type="entry name" value="Mur-like, catalytic domain"/>
    <property type="match status" value="1"/>
</dbReference>
<dbReference type="EC" id="6.3.2.10" evidence="10 11"/>
<dbReference type="OrthoDB" id="9801978at2"/>
<dbReference type="PANTHER" id="PTHR43024:SF1">
    <property type="entry name" value="UDP-N-ACETYLMURAMOYL-TRIPEPTIDE--D-ALANYL-D-ALANINE LIGASE"/>
    <property type="match status" value="1"/>
</dbReference>
<dbReference type="InterPro" id="IPR005863">
    <property type="entry name" value="UDP-N-AcMur_synth"/>
</dbReference>
<dbReference type="GO" id="GO:0051301">
    <property type="term" value="P:cell division"/>
    <property type="evidence" value="ECO:0007669"/>
    <property type="project" value="UniProtKB-KW"/>
</dbReference>
<dbReference type="NCBIfam" id="TIGR01143">
    <property type="entry name" value="murF"/>
    <property type="match status" value="1"/>
</dbReference>
<comment type="function">
    <text evidence="10 11">Involved in cell wall formation. Catalyzes the final step in the synthesis of UDP-N-acetylmuramoyl-pentapeptide, the precursor of murein.</text>
</comment>
<dbReference type="GO" id="GO:0005737">
    <property type="term" value="C:cytoplasm"/>
    <property type="evidence" value="ECO:0007669"/>
    <property type="project" value="UniProtKB-SubCell"/>
</dbReference>
<evidence type="ECO:0000313" key="16">
    <source>
        <dbReference type="Proteomes" id="UP000192660"/>
    </source>
</evidence>
<evidence type="ECO:0000256" key="11">
    <source>
        <dbReference type="RuleBase" id="RU004136"/>
    </source>
</evidence>
<keyword evidence="6 10" id="KW-0133">Cell shape</keyword>
<name>A0A1W1W752_SULTA</name>
<evidence type="ECO:0000256" key="4">
    <source>
        <dbReference type="ARBA" id="ARBA00022741"/>
    </source>
</evidence>
<evidence type="ECO:0000259" key="13">
    <source>
        <dbReference type="Pfam" id="PF02875"/>
    </source>
</evidence>
<feature type="binding site" evidence="10">
    <location>
        <begin position="109"/>
        <end position="115"/>
    </location>
    <ligand>
        <name>ATP</name>
        <dbReference type="ChEBI" id="CHEBI:30616"/>
    </ligand>
</feature>
<feature type="domain" description="Mur ligase N-terminal catalytic" evidence="12">
    <location>
        <begin position="29"/>
        <end position="66"/>
    </location>
</feature>
<keyword evidence="4 10" id="KW-0547">Nucleotide-binding</keyword>
<dbReference type="Pfam" id="PF01225">
    <property type="entry name" value="Mur_ligase"/>
    <property type="match status" value="1"/>
</dbReference>
<comment type="pathway">
    <text evidence="10 11">Cell wall biogenesis; peptidoglycan biosynthesis.</text>
</comment>
<dbReference type="Gene3D" id="3.90.190.20">
    <property type="entry name" value="Mur ligase, C-terminal domain"/>
    <property type="match status" value="1"/>
</dbReference>
<feature type="domain" description="Mur ligase central" evidence="14">
    <location>
        <begin position="107"/>
        <end position="292"/>
    </location>
</feature>
<comment type="subcellular location">
    <subcellularLocation>
        <location evidence="10 11">Cytoplasm</location>
    </subcellularLocation>
</comment>
<keyword evidence="7 10" id="KW-0573">Peptidoglycan synthesis</keyword>
<dbReference type="Gene3D" id="3.40.1390.10">
    <property type="entry name" value="MurE/MurF, N-terminal domain"/>
    <property type="match status" value="1"/>
</dbReference>
<dbReference type="GO" id="GO:0071555">
    <property type="term" value="P:cell wall organization"/>
    <property type="evidence" value="ECO:0007669"/>
    <property type="project" value="UniProtKB-KW"/>
</dbReference>
<dbReference type="GO" id="GO:0005524">
    <property type="term" value="F:ATP binding"/>
    <property type="evidence" value="ECO:0007669"/>
    <property type="project" value="UniProtKB-UniRule"/>
</dbReference>
<evidence type="ECO:0000256" key="6">
    <source>
        <dbReference type="ARBA" id="ARBA00022960"/>
    </source>
</evidence>
<dbReference type="InterPro" id="IPR004101">
    <property type="entry name" value="Mur_ligase_C"/>
</dbReference>
<feature type="domain" description="Mur ligase C-terminal" evidence="13">
    <location>
        <begin position="315"/>
        <end position="437"/>
    </location>
</feature>
<dbReference type="SUPFAM" id="SSF53623">
    <property type="entry name" value="MurD-like peptide ligases, catalytic domain"/>
    <property type="match status" value="1"/>
</dbReference>
<dbReference type="UniPathway" id="UPA00219"/>
<keyword evidence="8 10" id="KW-0131">Cell cycle</keyword>
<dbReference type="EMBL" id="FWWY01000001">
    <property type="protein sequence ID" value="SMC01573.1"/>
    <property type="molecule type" value="Genomic_DNA"/>
</dbReference>
<dbReference type="AlphaFoldDB" id="A0A1W1W752"/>
<evidence type="ECO:0000256" key="2">
    <source>
        <dbReference type="ARBA" id="ARBA00022598"/>
    </source>
</evidence>
<dbReference type="SUPFAM" id="SSF53244">
    <property type="entry name" value="MurD-like peptide ligases, peptide-binding domain"/>
    <property type="match status" value="1"/>
</dbReference>
<proteinExistence type="inferred from homology"/>
<dbReference type="GO" id="GO:0047480">
    <property type="term" value="F:UDP-N-acetylmuramoyl-tripeptide-D-alanyl-D-alanine ligase activity"/>
    <property type="evidence" value="ECO:0007669"/>
    <property type="project" value="UniProtKB-UniRule"/>
</dbReference>
<keyword evidence="9 10" id="KW-0961">Cell wall biogenesis/degradation</keyword>
<dbReference type="InterPro" id="IPR036615">
    <property type="entry name" value="Mur_ligase_C_dom_sf"/>
</dbReference>
<accession>A0A1W1W752</accession>
<evidence type="ECO:0000313" key="15">
    <source>
        <dbReference type="EMBL" id="SMC01573.1"/>
    </source>
</evidence>
<evidence type="ECO:0000256" key="1">
    <source>
        <dbReference type="ARBA" id="ARBA00022490"/>
    </source>
</evidence>
<dbReference type="GO" id="GO:0009252">
    <property type="term" value="P:peptidoglycan biosynthetic process"/>
    <property type="evidence" value="ECO:0007669"/>
    <property type="project" value="UniProtKB-UniRule"/>
</dbReference>
<dbReference type="HAMAP" id="MF_02019">
    <property type="entry name" value="MurF"/>
    <property type="match status" value="1"/>
</dbReference>
<evidence type="ECO:0000256" key="8">
    <source>
        <dbReference type="ARBA" id="ARBA00023306"/>
    </source>
</evidence>
<dbReference type="Pfam" id="PF02875">
    <property type="entry name" value="Mur_ligase_C"/>
    <property type="match status" value="1"/>
</dbReference>
<dbReference type="InterPro" id="IPR051046">
    <property type="entry name" value="MurCDEF_CellWall_CoF430Synth"/>
</dbReference>
<keyword evidence="1 10" id="KW-0963">Cytoplasm</keyword>
<dbReference type="InterPro" id="IPR000713">
    <property type="entry name" value="Mur_ligase_N"/>
</dbReference>
<sequence>MMVVKVKDIVDFCSARAWGVELDDVLKDVTIHSQEVRPGSLFVALPGTRTHGHQFVPDVWAQGGIAMVEKTYAPITGPSLVVDSPLMAMGTLTRSLVDTRHITVVGITGSVGKTSAKELIAATLQSKFVVGKSQGNYNTAIGIPLSFLRSPDSMTHFVAEMGMRALGEIAQLTTITPPDVAVITNIGPNHLESLGSIKNIQRAKGEILQGLKPQGTAVLNADDPLVRELGEHLSDHPILWFGHKSGDVIIDRVHMLDTATEVTLLYQGDAVTIRIPWLGKQHGANVAAAFLVGTALGLCPDEIRRGLEQVDPGTGRLQRRSVGSLTILADYYNASPLSTTMSLQILAAHKTMGRRIAVLGDMLELGSQEEPGHWQVGTAASRNADMVLAVGSRARIIAKAANLEKSGVATWVANLNEAFAWLQTQVRADDVILLKASHGMNFDELYQRLKDWGGPS</sequence>
<keyword evidence="16" id="KW-1185">Reference proteome</keyword>
<dbReference type="InterPro" id="IPR013221">
    <property type="entry name" value="Mur_ligase_cen"/>
</dbReference>
<evidence type="ECO:0000256" key="9">
    <source>
        <dbReference type="ARBA" id="ARBA00023316"/>
    </source>
</evidence>
<dbReference type="GO" id="GO:0008766">
    <property type="term" value="F:UDP-N-acetylmuramoylalanyl-D-glutamyl-2,6-diaminopimelate-D-alanyl-D-alanine ligase activity"/>
    <property type="evidence" value="ECO:0007669"/>
    <property type="project" value="RHEA"/>
</dbReference>
<evidence type="ECO:0000256" key="3">
    <source>
        <dbReference type="ARBA" id="ARBA00022618"/>
    </source>
</evidence>
<dbReference type="RefSeq" id="WP_051351046.1">
    <property type="nucleotide sequence ID" value="NZ_FWWY01000001.1"/>
</dbReference>
<reference evidence="16" key="1">
    <citation type="submission" date="2017-04" db="EMBL/GenBank/DDBJ databases">
        <authorList>
            <person name="Varghese N."/>
            <person name="Submissions S."/>
        </authorList>
    </citation>
    <scope>NUCLEOTIDE SEQUENCE [LARGE SCALE GENOMIC DNA]</scope>
    <source>
        <strain evidence="16">DSM 9293</strain>
    </source>
</reference>
<protein>
    <recommendedName>
        <fullName evidence="10 11">UDP-N-acetylmuramoyl-tripeptide--D-alanyl-D-alanine ligase</fullName>
        <ecNumber evidence="10 11">6.3.2.10</ecNumber>
    </recommendedName>
    <alternativeName>
        <fullName evidence="10">D-alanyl-D-alanine-adding enzyme</fullName>
    </alternativeName>
</protein>
<dbReference type="GO" id="GO:0008360">
    <property type="term" value="P:regulation of cell shape"/>
    <property type="evidence" value="ECO:0007669"/>
    <property type="project" value="UniProtKB-KW"/>
</dbReference>
<comment type="similarity">
    <text evidence="10">Belongs to the MurCDEF family. MurF subfamily.</text>
</comment>
<evidence type="ECO:0000259" key="12">
    <source>
        <dbReference type="Pfam" id="PF01225"/>
    </source>
</evidence>
<gene>
    <name evidence="10" type="primary">murF</name>
    <name evidence="15" type="ORF">SAMN00768000_0004</name>
</gene>
<dbReference type="Proteomes" id="UP000192660">
    <property type="component" value="Unassembled WGS sequence"/>
</dbReference>
<dbReference type="PANTHER" id="PTHR43024">
    <property type="entry name" value="UDP-N-ACETYLMURAMOYL-TRIPEPTIDE--D-ALANYL-D-ALANINE LIGASE"/>
    <property type="match status" value="1"/>
</dbReference>